<evidence type="ECO:0000256" key="1">
    <source>
        <dbReference type="SAM" id="MobiDB-lite"/>
    </source>
</evidence>
<comment type="caution">
    <text evidence="2">The sequence shown here is derived from an EMBL/GenBank/DDBJ whole genome shotgun (WGS) entry which is preliminary data.</text>
</comment>
<evidence type="ECO:0000313" key="2">
    <source>
        <dbReference type="EMBL" id="GMG56410.1"/>
    </source>
</evidence>
<gene>
    <name evidence="2" type="ORF">Amon01_000847700</name>
</gene>
<feature type="compositionally biased region" description="Low complexity" evidence="1">
    <location>
        <begin position="187"/>
        <end position="212"/>
    </location>
</feature>
<feature type="compositionally biased region" description="Low complexity" evidence="1">
    <location>
        <begin position="74"/>
        <end position="85"/>
    </location>
</feature>
<accession>A0A9W6Z565</accession>
<sequence length="283" mass="31346">MALISNSSTNNNNPPRRSFEKLGNSATSYYSPSTLRVIPYPSTQPINLSFLDSPTSNHITRFHTRSQSDPYAFSTNTHNQNQNNRRSMISKTLNPLFNKLRKASLNNNTFYNQPNIDFLLPISPTDSSPSISRARSTRTVSSSVYSEPHFSSSNSTLKTTTKTKTKTKSKSKSKSKSNVKDKDRPIVDVVSVSVSNSSSDGCSTINSKNNLFEESESESDDNNSIMESISDYHFSPAEQLLRDQMAEVDEQMKNLTDVDGSTTTTTTSTTSTTTDDSVTLQLQ</sequence>
<feature type="compositionally biased region" description="Basic residues" evidence="1">
    <location>
        <begin position="161"/>
        <end position="177"/>
    </location>
</feature>
<dbReference type="Proteomes" id="UP001165063">
    <property type="component" value="Unassembled WGS sequence"/>
</dbReference>
<feature type="compositionally biased region" description="Low complexity" evidence="1">
    <location>
        <begin position="1"/>
        <end position="16"/>
    </location>
</feature>
<feature type="compositionally biased region" description="Low complexity" evidence="1">
    <location>
        <begin position="127"/>
        <end position="160"/>
    </location>
</feature>
<evidence type="ECO:0000313" key="3">
    <source>
        <dbReference type="Proteomes" id="UP001165063"/>
    </source>
</evidence>
<proteinExistence type="predicted"/>
<keyword evidence="3" id="KW-1185">Reference proteome</keyword>
<protein>
    <submittedName>
        <fullName evidence="2">Unnamed protein product</fullName>
    </submittedName>
</protein>
<name>A0A9W6Z565_AMBMO</name>
<organism evidence="2 3">
    <name type="scientific">Ambrosiozyma monospora</name>
    <name type="common">Yeast</name>
    <name type="synonym">Endomycopsis monosporus</name>
    <dbReference type="NCBI Taxonomy" id="43982"/>
    <lineage>
        <taxon>Eukaryota</taxon>
        <taxon>Fungi</taxon>
        <taxon>Dikarya</taxon>
        <taxon>Ascomycota</taxon>
        <taxon>Saccharomycotina</taxon>
        <taxon>Pichiomycetes</taxon>
        <taxon>Pichiales</taxon>
        <taxon>Pichiaceae</taxon>
        <taxon>Ambrosiozyma</taxon>
    </lineage>
</organism>
<feature type="region of interest" description="Disordered" evidence="1">
    <location>
        <begin position="252"/>
        <end position="283"/>
    </location>
</feature>
<feature type="region of interest" description="Disordered" evidence="1">
    <location>
        <begin position="127"/>
        <end position="224"/>
    </location>
</feature>
<dbReference type="EMBL" id="BSXU01007552">
    <property type="protein sequence ID" value="GMG56410.1"/>
    <property type="molecule type" value="Genomic_DNA"/>
</dbReference>
<feature type="compositionally biased region" description="Low complexity" evidence="1">
    <location>
        <begin position="257"/>
        <end position="283"/>
    </location>
</feature>
<dbReference type="AlphaFoldDB" id="A0A9W6Z565"/>
<reference evidence="2" key="1">
    <citation type="submission" date="2023-04" db="EMBL/GenBank/DDBJ databases">
        <title>Ambrosiozyma monospora NBRC 1965.</title>
        <authorList>
            <person name="Ichikawa N."/>
            <person name="Sato H."/>
            <person name="Tonouchi N."/>
        </authorList>
    </citation>
    <scope>NUCLEOTIDE SEQUENCE</scope>
    <source>
        <strain evidence="2">NBRC 1965</strain>
    </source>
</reference>
<feature type="region of interest" description="Disordered" evidence="1">
    <location>
        <begin position="65"/>
        <end position="85"/>
    </location>
</feature>
<feature type="region of interest" description="Disordered" evidence="1">
    <location>
        <begin position="1"/>
        <end position="25"/>
    </location>
</feature>